<dbReference type="GO" id="GO:0006952">
    <property type="term" value="P:defense response"/>
    <property type="evidence" value="ECO:0007669"/>
    <property type="project" value="UniProtKB-KW"/>
</dbReference>
<protein>
    <recommendedName>
        <fullName evidence="7">Disease resistance N-terminal domain-containing protein</fullName>
    </recommendedName>
</protein>
<keyword evidence="9" id="KW-1185">Reference proteome</keyword>
<dbReference type="Proteomes" id="UP001085076">
    <property type="component" value="Miscellaneous, Linkage group lg01"/>
</dbReference>
<feature type="compositionally biased region" description="Acidic residues" evidence="6">
    <location>
        <begin position="247"/>
        <end position="256"/>
    </location>
</feature>
<evidence type="ECO:0000259" key="7">
    <source>
        <dbReference type="Pfam" id="PF18052"/>
    </source>
</evidence>
<feature type="compositionally biased region" description="Basic residues" evidence="6">
    <location>
        <begin position="37"/>
        <end position="47"/>
    </location>
</feature>
<dbReference type="GO" id="GO:0000166">
    <property type="term" value="F:nucleotide binding"/>
    <property type="evidence" value="ECO:0007669"/>
    <property type="project" value="UniProtKB-KW"/>
</dbReference>
<reference evidence="8" key="1">
    <citation type="submission" date="2021-03" db="EMBL/GenBank/DDBJ databases">
        <authorList>
            <person name="Li Z."/>
            <person name="Yang C."/>
        </authorList>
    </citation>
    <scope>NUCLEOTIDE SEQUENCE</scope>
    <source>
        <strain evidence="8">Dzin_1.0</strain>
        <tissue evidence="8">Leaf</tissue>
    </source>
</reference>
<accession>A0A9D5D8M0</accession>
<comment type="caution">
    <text evidence="8">The sequence shown here is derived from an EMBL/GenBank/DDBJ whole genome shotgun (WGS) entry which is preliminary data.</text>
</comment>
<keyword evidence="5" id="KW-0611">Plant defense</keyword>
<evidence type="ECO:0000256" key="2">
    <source>
        <dbReference type="ARBA" id="ARBA00022614"/>
    </source>
</evidence>
<dbReference type="InterPro" id="IPR041118">
    <property type="entry name" value="Rx_N"/>
</dbReference>
<dbReference type="Gene3D" id="1.20.5.4130">
    <property type="match status" value="1"/>
</dbReference>
<gene>
    <name evidence="8" type="ORF">J5N97_005205</name>
</gene>
<feature type="domain" description="Disease resistance N-terminal" evidence="7">
    <location>
        <begin position="329"/>
        <end position="409"/>
    </location>
</feature>
<feature type="region of interest" description="Disordered" evidence="6">
    <location>
        <begin position="170"/>
        <end position="226"/>
    </location>
</feature>
<keyword evidence="4" id="KW-0547">Nucleotide-binding</keyword>
<evidence type="ECO:0000256" key="1">
    <source>
        <dbReference type="ARBA" id="ARBA00008894"/>
    </source>
</evidence>
<keyword evidence="2" id="KW-0433">Leucine-rich repeat</keyword>
<evidence type="ECO:0000256" key="5">
    <source>
        <dbReference type="ARBA" id="ARBA00022821"/>
    </source>
</evidence>
<reference evidence="8" key="2">
    <citation type="journal article" date="2022" name="Hortic Res">
        <title>The genome of Dioscorea zingiberensis sheds light on the biosynthesis, origin and evolution of the medicinally important diosgenin saponins.</title>
        <authorList>
            <person name="Li Y."/>
            <person name="Tan C."/>
            <person name="Li Z."/>
            <person name="Guo J."/>
            <person name="Li S."/>
            <person name="Chen X."/>
            <person name="Wang C."/>
            <person name="Dai X."/>
            <person name="Yang H."/>
            <person name="Song W."/>
            <person name="Hou L."/>
            <person name="Xu J."/>
            <person name="Tong Z."/>
            <person name="Xu A."/>
            <person name="Yuan X."/>
            <person name="Wang W."/>
            <person name="Yang Q."/>
            <person name="Chen L."/>
            <person name="Sun Z."/>
            <person name="Wang K."/>
            <person name="Pan B."/>
            <person name="Chen J."/>
            <person name="Bao Y."/>
            <person name="Liu F."/>
            <person name="Qi X."/>
            <person name="Gang D.R."/>
            <person name="Wen J."/>
            <person name="Li J."/>
        </authorList>
    </citation>
    <scope>NUCLEOTIDE SEQUENCE</scope>
    <source>
        <strain evidence="8">Dzin_1.0</strain>
    </source>
</reference>
<dbReference type="PANTHER" id="PTHR19338">
    <property type="entry name" value="TRANSLOCASE OF INNER MITOCHONDRIAL MEMBRANE 13 HOMOLOG"/>
    <property type="match status" value="1"/>
</dbReference>
<feature type="region of interest" description="Disordered" evidence="6">
    <location>
        <begin position="240"/>
        <end position="259"/>
    </location>
</feature>
<evidence type="ECO:0000256" key="4">
    <source>
        <dbReference type="ARBA" id="ARBA00022741"/>
    </source>
</evidence>
<evidence type="ECO:0000256" key="3">
    <source>
        <dbReference type="ARBA" id="ARBA00022737"/>
    </source>
</evidence>
<dbReference type="CDD" id="cd14798">
    <property type="entry name" value="RX-CC_like"/>
    <property type="match status" value="1"/>
</dbReference>
<name>A0A9D5D8M0_9LILI</name>
<keyword evidence="3" id="KW-0677">Repeat</keyword>
<evidence type="ECO:0000313" key="9">
    <source>
        <dbReference type="Proteomes" id="UP001085076"/>
    </source>
</evidence>
<organism evidence="8 9">
    <name type="scientific">Dioscorea zingiberensis</name>
    <dbReference type="NCBI Taxonomy" id="325984"/>
    <lineage>
        <taxon>Eukaryota</taxon>
        <taxon>Viridiplantae</taxon>
        <taxon>Streptophyta</taxon>
        <taxon>Embryophyta</taxon>
        <taxon>Tracheophyta</taxon>
        <taxon>Spermatophyta</taxon>
        <taxon>Magnoliopsida</taxon>
        <taxon>Liliopsida</taxon>
        <taxon>Dioscoreales</taxon>
        <taxon>Dioscoreaceae</taxon>
        <taxon>Dioscorea</taxon>
    </lineage>
</organism>
<evidence type="ECO:0000256" key="6">
    <source>
        <dbReference type="SAM" id="MobiDB-lite"/>
    </source>
</evidence>
<evidence type="ECO:0000313" key="8">
    <source>
        <dbReference type="EMBL" id="KAJ0986849.1"/>
    </source>
</evidence>
<proteinExistence type="inferred from homology"/>
<comment type="similarity">
    <text evidence="1">Belongs to the disease resistance NB-LRR family.</text>
</comment>
<dbReference type="AlphaFoldDB" id="A0A9D5D8M0"/>
<dbReference type="OrthoDB" id="692295at2759"/>
<feature type="compositionally biased region" description="Basic and acidic residues" evidence="6">
    <location>
        <begin position="198"/>
        <end position="224"/>
    </location>
</feature>
<dbReference type="EMBL" id="JAGGNH010000001">
    <property type="protein sequence ID" value="KAJ0986849.1"/>
    <property type="molecule type" value="Genomic_DNA"/>
</dbReference>
<dbReference type="Pfam" id="PF18052">
    <property type="entry name" value="Rx_N"/>
    <property type="match status" value="1"/>
</dbReference>
<feature type="region of interest" description="Disordered" evidence="6">
    <location>
        <begin position="22"/>
        <end position="96"/>
    </location>
</feature>
<dbReference type="PANTHER" id="PTHR19338:SF66">
    <property type="entry name" value="NB-ARC DOMAIN-CONTAINING PROTEIN"/>
    <property type="match status" value="1"/>
</dbReference>
<dbReference type="InterPro" id="IPR038005">
    <property type="entry name" value="RX-like_CC"/>
</dbReference>
<feature type="compositionally biased region" description="Polar residues" evidence="6">
    <location>
        <begin position="78"/>
        <end position="87"/>
    </location>
</feature>
<sequence length="422" mass="47286">MERHRIGVEIAKIKARIDEIKSSRETYGIQSLGRNRGQGRGHGRGRGGGRGTSHATVRAERTLVEDTWPALPTRGGQRENQSFGQPSRSRRGGFTVGKGKGLQLYHNTYPNAQEILGELPPNSNPNLQLAIQPLGTATGDPFPPLTADAHRPLAATSNTDRIPKLSLPLPTLTHPHGGQVMEQGGATLPRYQMPRLITSRDRNHRSDTLESPDLPRPDREDDGHGALVSRVTLAITNREEASQDAEMHEEEEDEPYNDSTPLAQVQKEAKMKAVARRDTLVNSSCPFHWQSPAKIKNLQVAKKLKQASKTSPKLYSLLIFRDREMAEAVVSNVLPKLGKLVAEEAIFLFGVREKFEWLERELKWIKSFLRDADAKRKKDERVKNWVDEVIDVSYQAEDATDSFLILLKQPPIFPCFPDCIPR</sequence>